<evidence type="ECO:0000256" key="10">
    <source>
        <dbReference type="RuleBase" id="RU366018"/>
    </source>
</evidence>
<keyword evidence="5 10" id="KW-0863">Zinc-finger</keyword>
<dbReference type="WBParaSite" id="jg23346">
    <property type="protein sequence ID" value="jg23346"/>
    <property type="gene ID" value="jg23346"/>
</dbReference>
<keyword evidence="4 10" id="KW-0479">Metal-binding</keyword>
<evidence type="ECO:0000256" key="5">
    <source>
        <dbReference type="ARBA" id="ARBA00022771"/>
    </source>
</evidence>
<comment type="similarity">
    <text evidence="8 10">Belongs to the E3 ubiquitin-protein ligase UBR1-like family.</text>
</comment>
<keyword evidence="3 10" id="KW-0808">Transferase</keyword>
<keyword evidence="7 10" id="KW-0862">Zinc</keyword>
<evidence type="ECO:0000313" key="12">
    <source>
        <dbReference type="Proteomes" id="UP000887574"/>
    </source>
</evidence>
<evidence type="ECO:0000256" key="2">
    <source>
        <dbReference type="ARBA" id="ARBA00004906"/>
    </source>
</evidence>
<dbReference type="SMART" id="SM00396">
    <property type="entry name" value="ZnF_UBR1"/>
    <property type="match status" value="1"/>
</dbReference>
<dbReference type="Gene3D" id="2.10.110.30">
    <property type="match status" value="1"/>
</dbReference>
<dbReference type="InterPro" id="IPR039164">
    <property type="entry name" value="UBR1-like"/>
</dbReference>
<dbReference type="PANTHER" id="PTHR21497:SF39">
    <property type="entry name" value="E3 UBIQUITIN-PROTEIN LIGASE UBR3"/>
    <property type="match status" value="1"/>
</dbReference>
<dbReference type="PROSITE" id="PS51157">
    <property type="entry name" value="ZF_UBR"/>
    <property type="match status" value="1"/>
</dbReference>
<feature type="domain" description="UBR-type" evidence="11">
    <location>
        <begin position="78"/>
        <end position="149"/>
    </location>
</feature>
<dbReference type="GO" id="GO:0016567">
    <property type="term" value="P:protein ubiquitination"/>
    <property type="evidence" value="ECO:0007669"/>
    <property type="project" value="UniProtKB-UniRule"/>
</dbReference>
<dbReference type="GO" id="GO:0005737">
    <property type="term" value="C:cytoplasm"/>
    <property type="evidence" value="ECO:0007669"/>
    <property type="project" value="TreeGrafter"/>
</dbReference>
<dbReference type="Pfam" id="PF02207">
    <property type="entry name" value="zf-UBR"/>
    <property type="match status" value="1"/>
</dbReference>
<evidence type="ECO:0000256" key="8">
    <source>
        <dbReference type="ARBA" id="ARBA00046341"/>
    </source>
</evidence>
<dbReference type="EC" id="2.3.2.27" evidence="10"/>
<evidence type="ECO:0000256" key="1">
    <source>
        <dbReference type="ARBA" id="ARBA00000900"/>
    </source>
</evidence>
<evidence type="ECO:0000256" key="4">
    <source>
        <dbReference type="ARBA" id="ARBA00022723"/>
    </source>
</evidence>
<dbReference type="GO" id="GO:0008270">
    <property type="term" value="F:zinc ion binding"/>
    <property type="evidence" value="ECO:0007669"/>
    <property type="project" value="UniProtKB-UniRule"/>
</dbReference>
<evidence type="ECO:0000256" key="7">
    <source>
        <dbReference type="ARBA" id="ARBA00022833"/>
    </source>
</evidence>
<keyword evidence="6 10" id="KW-0833">Ubl conjugation pathway</keyword>
<dbReference type="PANTHER" id="PTHR21497">
    <property type="entry name" value="UBIQUITIN LIGASE E3 ALPHA-RELATED"/>
    <property type="match status" value="1"/>
</dbReference>
<organism evidence="12 13">
    <name type="scientific">Ditylenchus dipsaci</name>
    <dbReference type="NCBI Taxonomy" id="166011"/>
    <lineage>
        <taxon>Eukaryota</taxon>
        <taxon>Metazoa</taxon>
        <taxon>Ecdysozoa</taxon>
        <taxon>Nematoda</taxon>
        <taxon>Chromadorea</taxon>
        <taxon>Rhabditida</taxon>
        <taxon>Tylenchina</taxon>
        <taxon>Tylenchomorpha</taxon>
        <taxon>Sphaerularioidea</taxon>
        <taxon>Anguinidae</taxon>
        <taxon>Anguininae</taxon>
        <taxon>Ditylenchus</taxon>
    </lineage>
</organism>
<accession>A0A915DTH3</accession>
<comment type="function">
    <text evidence="10">Ubiquitin ligase protein which is a component of the N-end rule pathway. Recognizes and binds to proteins bearing specific N-terminal residues that are destabilizing according to the N-end rule, leading to their ubiquitination and subsequent degradation.</text>
</comment>
<feature type="zinc finger region" description="UBR-type" evidence="9">
    <location>
        <begin position="78"/>
        <end position="149"/>
    </location>
</feature>
<reference evidence="13" key="1">
    <citation type="submission" date="2022-11" db="UniProtKB">
        <authorList>
            <consortium name="WormBaseParasite"/>
        </authorList>
    </citation>
    <scope>IDENTIFICATION</scope>
</reference>
<dbReference type="GO" id="GO:0000151">
    <property type="term" value="C:ubiquitin ligase complex"/>
    <property type="evidence" value="ECO:0007669"/>
    <property type="project" value="TreeGrafter"/>
</dbReference>
<protein>
    <recommendedName>
        <fullName evidence="10">E3 ubiquitin-protein ligase</fullName>
        <ecNumber evidence="10">2.3.2.27</ecNumber>
    </recommendedName>
</protein>
<evidence type="ECO:0000256" key="9">
    <source>
        <dbReference type="PROSITE-ProRule" id="PRU00508"/>
    </source>
</evidence>
<dbReference type="CDD" id="cd19673">
    <property type="entry name" value="UBR-box_UBR3"/>
    <property type="match status" value="1"/>
</dbReference>
<dbReference type="GO" id="GO:0071596">
    <property type="term" value="P:ubiquitin-dependent protein catabolic process via the N-end rule pathway"/>
    <property type="evidence" value="ECO:0007669"/>
    <property type="project" value="UniProtKB-UniRule"/>
</dbReference>
<comment type="catalytic activity">
    <reaction evidence="1 10">
        <text>S-ubiquitinyl-[E2 ubiquitin-conjugating enzyme]-L-cysteine + [acceptor protein]-L-lysine = [E2 ubiquitin-conjugating enzyme]-L-cysteine + N(6)-ubiquitinyl-[acceptor protein]-L-lysine.</text>
        <dbReference type="EC" id="2.3.2.27"/>
    </reaction>
</comment>
<comment type="pathway">
    <text evidence="2 10">Protein modification; protein ubiquitination.</text>
</comment>
<evidence type="ECO:0000313" key="13">
    <source>
        <dbReference type="WBParaSite" id="jg23346"/>
    </source>
</evidence>
<keyword evidence="12" id="KW-1185">Reference proteome</keyword>
<dbReference type="InterPro" id="IPR003126">
    <property type="entry name" value="Znf_UBR"/>
</dbReference>
<proteinExistence type="inferred from homology"/>
<dbReference type="Proteomes" id="UP000887574">
    <property type="component" value="Unplaced"/>
</dbReference>
<evidence type="ECO:0000256" key="6">
    <source>
        <dbReference type="ARBA" id="ARBA00022786"/>
    </source>
</evidence>
<dbReference type="FunFam" id="2.10.110.30:FF:000002">
    <property type="entry name" value="Putative e3 ubiquitin-protein ligase ubr3"/>
    <property type="match status" value="1"/>
</dbReference>
<evidence type="ECO:0000259" key="11">
    <source>
        <dbReference type="PROSITE" id="PS51157"/>
    </source>
</evidence>
<dbReference type="AlphaFoldDB" id="A0A915DTH3"/>
<dbReference type="GO" id="GO:0061630">
    <property type="term" value="F:ubiquitin protein ligase activity"/>
    <property type="evidence" value="ECO:0007669"/>
    <property type="project" value="UniProtKB-UniRule"/>
</dbReference>
<evidence type="ECO:0000256" key="3">
    <source>
        <dbReference type="ARBA" id="ARBA00022679"/>
    </source>
</evidence>
<sequence>MDITNIDQLIGGTLMLDYERYAKLGKELCEISKDLKTANFPLHAGLLNENFDQELRSQARGVPFDTYHQQLKKFDCSERCNSVWPTDFIAYRCTTCAYNPCMSLCSDCFLNANHEGHDFNRFFSLAGGACDCGNEDVLNPKGFCTKHGPNREKQGPVPVELTATLEFLLMKLFVRLLNTCRAWEHRRSQFMSAHHNIPYTGQTQMEYISKIIYDEAEGIVLFIQHFVDLGGPIIDVVAQILLDEQLYTSLKTQEDNPDAFLEDLLAKSAGIDVNSEDDAIEYGCLLDECFFYLIRLNFPQTLINLLLCILSNSKYKTKFSCRFFENYPLILDLMHNLVQQLPQGSNEPAELTNRIIHISVQICSSANICRMLQETILVTEKILDNTIKVFYWDTKILQLSHCE</sequence>
<name>A0A915DTH3_9BILA</name>